<gene>
    <name evidence="2" type="ORF">NUZ5A_20283</name>
</gene>
<dbReference type="EMBL" id="CAJNAQ010000002">
    <property type="protein sequence ID" value="CAE6487235.1"/>
    <property type="molecule type" value="Genomic_DNA"/>
</dbReference>
<proteinExistence type="predicted"/>
<name>A0A812F2G4_9ARCH</name>
<keyword evidence="1" id="KW-1133">Transmembrane helix</keyword>
<comment type="caution">
    <text evidence="2">The sequence shown here is derived from an EMBL/GenBank/DDBJ whole genome shotgun (WGS) entry which is preliminary data.</text>
</comment>
<accession>A0A812F2G4</accession>
<reference evidence="2" key="1">
    <citation type="submission" date="2021-02" db="EMBL/GenBank/DDBJ databases">
        <authorList>
            <person name="Han P."/>
        </authorList>
    </citation>
    <scope>NUCLEOTIDE SEQUENCE</scope>
    <source>
        <strain evidence="2">Candidatus Nitrosotenuis uzonensis 5A</strain>
    </source>
</reference>
<evidence type="ECO:0000313" key="3">
    <source>
        <dbReference type="Proteomes" id="UP000655759"/>
    </source>
</evidence>
<evidence type="ECO:0000256" key="1">
    <source>
        <dbReference type="SAM" id="Phobius"/>
    </source>
</evidence>
<protein>
    <submittedName>
        <fullName evidence="2">Uncharacterized protein</fullName>
    </submittedName>
</protein>
<keyword evidence="1" id="KW-0812">Transmembrane</keyword>
<dbReference type="AlphaFoldDB" id="A0A812F2G4"/>
<evidence type="ECO:0000313" key="2">
    <source>
        <dbReference type="EMBL" id="CAE6487235.1"/>
    </source>
</evidence>
<feature type="transmembrane region" description="Helical" evidence="1">
    <location>
        <begin position="46"/>
        <end position="62"/>
    </location>
</feature>
<keyword evidence="1" id="KW-0472">Membrane</keyword>
<organism evidence="2 3">
    <name type="scientific">Candidatus Nitrosotenuis uzonensis</name>
    <dbReference type="NCBI Taxonomy" id="1407055"/>
    <lineage>
        <taxon>Archaea</taxon>
        <taxon>Nitrososphaerota</taxon>
        <taxon>Candidatus Nitrosotenuis</taxon>
    </lineage>
</organism>
<sequence>MKQNRANESTPKKWKCCNELVAPKNLAQHFKEKHLNDGRRFTKDEFIILISNVIFLIVIIVIF</sequence>
<dbReference type="Proteomes" id="UP000655759">
    <property type="component" value="Unassembled WGS sequence"/>
</dbReference>